<proteinExistence type="predicted"/>
<protein>
    <submittedName>
        <fullName evidence="4">TetR/AcrR family transcriptional regulator</fullName>
    </submittedName>
</protein>
<dbReference type="InterPro" id="IPR009057">
    <property type="entry name" value="Homeodomain-like_sf"/>
</dbReference>
<feature type="domain" description="HTH tetR-type" evidence="3">
    <location>
        <begin position="14"/>
        <end position="74"/>
    </location>
</feature>
<dbReference type="AlphaFoldDB" id="A0A2K1Q553"/>
<dbReference type="Proteomes" id="UP000236345">
    <property type="component" value="Unassembled WGS sequence"/>
</dbReference>
<evidence type="ECO:0000313" key="4">
    <source>
        <dbReference type="EMBL" id="PNS10131.1"/>
    </source>
</evidence>
<feature type="DNA-binding region" description="H-T-H motif" evidence="2">
    <location>
        <begin position="37"/>
        <end position="56"/>
    </location>
</feature>
<name>A0A2K1Q553_9GAMM</name>
<dbReference type="Pfam" id="PF00440">
    <property type="entry name" value="TetR_N"/>
    <property type="match status" value="1"/>
</dbReference>
<reference evidence="5" key="1">
    <citation type="submission" date="2017-09" db="EMBL/GenBank/DDBJ databases">
        <authorList>
            <person name="Palmer M."/>
            <person name="Steenkamp E.T."/>
            <person name="Coetzee M.P."/>
            <person name="Avontuur J.R."/>
            <person name="Van Zyl E."/>
            <person name="Chan W.-Y."/>
            <person name="Blom J."/>
            <person name="Venter S.N."/>
        </authorList>
    </citation>
    <scope>NUCLEOTIDE SEQUENCE [LARGE SCALE GENOMIC DNA]</scope>
    <source>
        <strain evidence="5">QC88-366</strain>
    </source>
</reference>
<keyword evidence="1 2" id="KW-0238">DNA-binding</keyword>
<comment type="caution">
    <text evidence="4">The sequence shown here is derived from an EMBL/GenBank/DDBJ whole genome shotgun (WGS) entry which is preliminary data.</text>
</comment>
<dbReference type="PROSITE" id="PS50977">
    <property type="entry name" value="HTH_TETR_2"/>
    <property type="match status" value="1"/>
</dbReference>
<accession>A0A2K1Q553</accession>
<dbReference type="OrthoDB" id="5816932at2"/>
<organism evidence="4 5">
    <name type="scientific">Mixta theicola</name>
    <dbReference type="NCBI Taxonomy" id="1458355"/>
    <lineage>
        <taxon>Bacteria</taxon>
        <taxon>Pseudomonadati</taxon>
        <taxon>Pseudomonadota</taxon>
        <taxon>Gammaproteobacteria</taxon>
        <taxon>Enterobacterales</taxon>
        <taxon>Erwiniaceae</taxon>
        <taxon>Mixta</taxon>
    </lineage>
</organism>
<evidence type="ECO:0000256" key="2">
    <source>
        <dbReference type="PROSITE-ProRule" id="PRU00335"/>
    </source>
</evidence>
<dbReference type="SUPFAM" id="SSF46689">
    <property type="entry name" value="Homeodomain-like"/>
    <property type="match status" value="1"/>
</dbReference>
<dbReference type="Gene3D" id="1.10.357.10">
    <property type="entry name" value="Tetracycline Repressor, domain 2"/>
    <property type="match status" value="1"/>
</dbReference>
<dbReference type="PANTHER" id="PTHR43479">
    <property type="entry name" value="ACREF/ENVCD OPERON REPRESSOR-RELATED"/>
    <property type="match status" value="1"/>
</dbReference>
<dbReference type="PRINTS" id="PR00455">
    <property type="entry name" value="HTHTETR"/>
</dbReference>
<evidence type="ECO:0000256" key="1">
    <source>
        <dbReference type="ARBA" id="ARBA00023125"/>
    </source>
</evidence>
<dbReference type="InterPro" id="IPR050624">
    <property type="entry name" value="HTH-type_Tx_Regulator"/>
</dbReference>
<keyword evidence="5" id="KW-1185">Reference proteome</keyword>
<evidence type="ECO:0000259" key="3">
    <source>
        <dbReference type="PROSITE" id="PS50977"/>
    </source>
</evidence>
<dbReference type="PANTHER" id="PTHR43479:SF11">
    <property type="entry name" value="ACREF_ENVCD OPERON REPRESSOR-RELATED"/>
    <property type="match status" value="1"/>
</dbReference>
<evidence type="ECO:0000313" key="5">
    <source>
        <dbReference type="Proteomes" id="UP000236345"/>
    </source>
</evidence>
<gene>
    <name evidence="4" type="ORF">COO59_18890</name>
</gene>
<dbReference type="InterPro" id="IPR001647">
    <property type="entry name" value="HTH_TetR"/>
</dbReference>
<dbReference type="EMBL" id="NWUO01000021">
    <property type="protein sequence ID" value="PNS10131.1"/>
    <property type="molecule type" value="Genomic_DNA"/>
</dbReference>
<dbReference type="GO" id="GO:0003677">
    <property type="term" value="F:DNA binding"/>
    <property type="evidence" value="ECO:0007669"/>
    <property type="project" value="UniProtKB-UniRule"/>
</dbReference>
<sequence>MEVNLVRKTKEEASITKERIIKAAEECFCEHGVYLSSFDMVAKKAKCTRGAIYWHFRDKNELLYHVTQSFRWPLMAELKGLSSGDEHIFNALVSMFRRCINDLSTESQVQHYLKLMIYRCDEAETYKPLQLSLSKFMCDFEKLVKDAMCLSISKGEIDGEDKSVIITNILLYSFYGAVRKFFITGKSQKPLTEFIEILDHILGEFVINNKNYVLDESSD</sequence>